<protein>
    <recommendedName>
        <fullName evidence="2 5">Acylphosphatase</fullName>
        <ecNumber evidence="2 5">3.6.1.7</ecNumber>
    </recommendedName>
</protein>
<dbReference type="InterPro" id="IPR001792">
    <property type="entry name" value="Acylphosphatase-like_dom"/>
</dbReference>
<dbReference type="GO" id="GO:0003998">
    <property type="term" value="F:acylphosphatase activity"/>
    <property type="evidence" value="ECO:0007669"/>
    <property type="project" value="UniProtKB-EC"/>
</dbReference>
<dbReference type="EMBL" id="CAJHJT010000001">
    <property type="protein sequence ID" value="CAD6996445.1"/>
    <property type="molecule type" value="Genomic_DNA"/>
</dbReference>
<dbReference type="PANTHER" id="PTHR10029">
    <property type="entry name" value="ACYLPHOSPHATASE"/>
    <property type="match status" value="1"/>
</dbReference>
<evidence type="ECO:0000256" key="1">
    <source>
        <dbReference type="ARBA" id="ARBA00005614"/>
    </source>
</evidence>
<evidence type="ECO:0000256" key="5">
    <source>
        <dbReference type="PROSITE-ProRule" id="PRU00520"/>
    </source>
</evidence>
<dbReference type="InterPro" id="IPR020456">
    <property type="entry name" value="Acylphosphatase"/>
</dbReference>
<proteinExistence type="inferred from homology"/>
<gene>
    <name evidence="9" type="ORF">CCAP1982_LOCUS5117</name>
</gene>
<dbReference type="InterPro" id="IPR036046">
    <property type="entry name" value="Acylphosphatase-like_dom_sf"/>
</dbReference>
<evidence type="ECO:0000256" key="7">
    <source>
        <dbReference type="RuleBase" id="RU004168"/>
    </source>
</evidence>
<reference evidence="9" key="1">
    <citation type="submission" date="2020-11" db="EMBL/GenBank/DDBJ databases">
        <authorList>
            <person name="Whitehead M."/>
        </authorList>
    </citation>
    <scope>NUCLEOTIDE SEQUENCE</scope>
    <source>
        <strain evidence="9">EGII</strain>
    </source>
</reference>
<organism evidence="9 10">
    <name type="scientific">Ceratitis capitata</name>
    <name type="common">Mediterranean fruit fly</name>
    <name type="synonym">Tephritis capitata</name>
    <dbReference type="NCBI Taxonomy" id="7213"/>
    <lineage>
        <taxon>Eukaryota</taxon>
        <taxon>Metazoa</taxon>
        <taxon>Ecdysozoa</taxon>
        <taxon>Arthropoda</taxon>
        <taxon>Hexapoda</taxon>
        <taxon>Insecta</taxon>
        <taxon>Pterygota</taxon>
        <taxon>Neoptera</taxon>
        <taxon>Endopterygota</taxon>
        <taxon>Diptera</taxon>
        <taxon>Brachycera</taxon>
        <taxon>Muscomorpha</taxon>
        <taxon>Tephritoidea</taxon>
        <taxon>Tephritidae</taxon>
        <taxon>Ceratitis</taxon>
        <taxon>Ceratitis</taxon>
    </lineage>
</organism>
<dbReference type="Proteomes" id="UP000606786">
    <property type="component" value="Unassembled WGS sequence"/>
</dbReference>
<dbReference type="Pfam" id="PF00708">
    <property type="entry name" value="Acylphosphatase"/>
    <property type="match status" value="1"/>
</dbReference>
<accession>A0A811UFV3</accession>
<dbReference type="PRINTS" id="PR00112">
    <property type="entry name" value="ACYLPHPHTASE"/>
</dbReference>
<dbReference type="OrthoDB" id="7961613at2759"/>
<evidence type="ECO:0000259" key="8">
    <source>
        <dbReference type="PROSITE" id="PS51160"/>
    </source>
</evidence>
<dbReference type="PROSITE" id="PS00150">
    <property type="entry name" value="ACYLPHOSPHATASE_1"/>
    <property type="match status" value="1"/>
</dbReference>
<evidence type="ECO:0000256" key="2">
    <source>
        <dbReference type="ARBA" id="ARBA00012150"/>
    </source>
</evidence>
<keyword evidence="10" id="KW-1185">Reference proteome</keyword>
<feature type="active site" evidence="5">
    <location>
        <position position="41"/>
    </location>
</feature>
<dbReference type="PANTHER" id="PTHR10029:SF3">
    <property type="entry name" value="ACYLPHOSPHATASE-RELATED"/>
    <property type="match status" value="1"/>
</dbReference>
<dbReference type="PROSITE" id="PS00151">
    <property type="entry name" value="ACYLPHOSPHATASE_2"/>
    <property type="match status" value="1"/>
</dbReference>
<evidence type="ECO:0000256" key="3">
    <source>
        <dbReference type="ARBA" id="ARBA00022801"/>
    </source>
</evidence>
<dbReference type="Gene3D" id="3.30.70.100">
    <property type="match status" value="1"/>
</dbReference>
<evidence type="ECO:0000256" key="4">
    <source>
        <dbReference type="ARBA" id="ARBA00047645"/>
    </source>
</evidence>
<dbReference type="FunFam" id="3.30.70.100:FF:000011">
    <property type="entry name" value="Acylphosphatase"/>
    <property type="match status" value="1"/>
</dbReference>
<comment type="similarity">
    <text evidence="1 7">Belongs to the acylphosphatase family.</text>
</comment>
<feature type="active site" evidence="5">
    <location>
        <position position="23"/>
    </location>
</feature>
<dbReference type="AlphaFoldDB" id="A0A811UFV3"/>
<dbReference type="InterPro" id="IPR017968">
    <property type="entry name" value="Acylphosphatase_CS"/>
</dbReference>
<evidence type="ECO:0000313" key="9">
    <source>
        <dbReference type="EMBL" id="CAD6996445.1"/>
    </source>
</evidence>
<dbReference type="SUPFAM" id="SSF54975">
    <property type="entry name" value="Acylphosphatase/BLUF domain-like"/>
    <property type="match status" value="1"/>
</dbReference>
<name>A0A811UFV3_CERCA</name>
<comment type="caution">
    <text evidence="9">The sequence shown here is derived from an EMBL/GenBank/DDBJ whole genome shotgun (WGS) entry which is preliminary data.</text>
</comment>
<comment type="catalytic activity">
    <reaction evidence="4 5 6">
        <text>an acyl phosphate + H2O = a carboxylate + phosphate + H(+)</text>
        <dbReference type="Rhea" id="RHEA:14965"/>
        <dbReference type="ChEBI" id="CHEBI:15377"/>
        <dbReference type="ChEBI" id="CHEBI:15378"/>
        <dbReference type="ChEBI" id="CHEBI:29067"/>
        <dbReference type="ChEBI" id="CHEBI:43474"/>
        <dbReference type="ChEBI" id="CHEBI:59918"/>
        <dbReference type="EC" id="3.6.1.7"/>
    </reaction>
</comment>
<dbReference type="PROSITE" id="PS51160">
    <property type="entry name" value="ACYLPHOSPHATASE_3"/>
    <property type="match status" value="1"/>
</dbReference>
<evidence type="ECO:0000256" key="6">
    <source>
        <dbReference type="RuleBase" id="RU000553"/>
    </source>
</evidence>
<feature type="domain" description="Acylphosphatase-like" evidence="8">
    <location>
        <begin position="8"/>
        <end position="98"/>
    </location>
</feature>
<keyword evidence="3 5" id="KW-0378">Hydrolase</keyword>
<evidence type="ECO:0000313" key="10">
    <source>
        <dbReference type="Proteomes" id="UP000606786"/>
    </source>
</evidence>
<sequence length="98" mass="11284">MSTKQIFSLDFEVFGKVQGVFFRKHTEKQAKLLGLRGWCMNTSQGTVRGQMEGALDKVNEMKFWLQSKGSPKSRIDKAVFSEMKEIPDYSFNAFTIKH</sequence>
<dbReference type="EC" id="3.6.1.7" evidence="2 5"/>